<evidence type="ECO:0000256" key="2">
    <source>
        <dbReference type="ARBA" id="ARBA00005124"/>
    </source>
</evidence>
<evidence type="ECO:0000313" key="10">
    <source>
        <dbReference type="Proteomes" id="UP000321397"/>
    </source>
</evidence>
<sequence>MIYYISKTHDTAFNIALEEYCFKQLKDEDEIFLLWINEPSIIVGKYQNTIEEINTEYTREKGIHVIRRISGGGAVYHDLNNLNYTIISNRDKGQEGFNFKEFSKPIIETLAELGVKAEFTGRNDLEIDGQKFCGNAQAYIKDRVMHHGCLLFNVDFSALGNALKVSKDKIESKGVKSVRSRVTNILPHLKTPITVEEFGDKIMEYMKKQYPDMKEYVFSKEELDYIAKRAEVKRSWEWNYGESPEFNITRGKRFKNGKIQIFATVENSRIKNIKFYGDFFGKNEDLSEIENLLKNVKYTVEDVKKKLESIDIGEYFSKFTVDEIVEVIVE</sequence>
<gene>
    <name evidence="9" type="primary">lplA</name>
    <name evidence="9" type="ORF">JMUB3933_0429</name>
</gene>
<evidence type="ECO:0000256" key="6">
    <source>
        <dbReference type="ARBA" id="ARBA00022840"/>
    </source>
</evidence>
<dbReference type="GO" id="GO:0005524">
    <property type="term" value="F:ATP binding"/>
    <property type="evidence" value="ECO:0007669"/>
    <property type="project" value="UniProtKB-KW"/>
</dbReference>
<evidence type="ECO:0000256" key="4">
    <source>
        <dbReference type="ARBA" id="ARBA00022598"/>
    </source>
</evidence>
<dbReference type="InterPro" id="IPR045864">
    <property type="entry name" value="aa-tRNA-synth_II/BPL/LPL"/>
</dbReference>
<reference evidence="9 10" key="1">
    <citation type="submission" date="2019-07" db="EMBL/GenBank/DDBJ databases">
        <title>Complete Genome Sequence of Leptotrichia wadei Strain JMUB3933.</title>
        <authorList>
            <person name="Watanabe S."/>
            <person name="Cui L."/>
        </authorList>
    </citation>
    <scope>NUCLEOTIDE SEQUENCE [LARGE SCALE GENOMIC DNA]</scope>
    <source>
        <strain evidence="9 10">JMUB3933</strain>
    </source>
</reference>
<dbReference type="GO" id="GO:0005737">
    <property type="term" value="C:cytoplasm"/>
    <property type="evidence" value="ECO:0007669"/>
    <property type="project" value="TreeGrafter"/>
</dbReference>
<evidence type="ECO:0000256" key="1">
    <source>
        <dbReference type="ARBA" id="ARBA00005085"/>
    </source>
</evidence>
<dbReference type="NCBIfam" id="TIGR00545">
    <property type="entry name" value="lipoyltrans"/>
    <property type="match status" value="1"/>
</dbReference>
<dbReference type="Pfam" id="PF10437">
    <property type="entry name" value="Lip_prot_lig_C"/>
    <property type="match status" value="1"/>
</dbReference>
<dbReference type="UniPathway" id="UPA00537">
    <property type="reaction ID" value="UER00594"/>
</dbReference>
<comment type="pathway">
    <text evidence="1">Protein modification; protein lipoylation via exogenous pathway; protein N(6)-(lipoyl)lysine from lipoate: step 2/2.</text>
</comment>
<dbReference type="GO" id="GO:0016979">
    <property type="term" value="F:lipoate-protein ligase activity"/>
    <property type="evidence" value="ECO:0007669"/>
    <property type="project" value="UniProtKB-EC"/>
</dbReference>
<dbReference type="InterPro" id="IPR004562">
    <property type="entry name" value="LipoylTrfase_LipoateP_Ligase"/>
</dbReference>
<keyword evidence="4 9" id="KW-0436">Ligase</keyword>
<accession>A0A510K5T1</accession>
<evidence type="ECO:0000259" key="8">
    <source>
        <dbReference type="PROSITE" id="PS51733"/>
    </source>
</evidence>
<dbReference type="RefSeq" id="WP_146959829.1">
    <property type="nucleotide sequence ID" value="NZ_AP019834.1"/>
</dbReference>
<dbReference type="EC" id="6.3.1.20" evidence="3"/>
<comment type="pathway">
    <text evidence="2">Protein modification; protein lipoylation via exogenous pathway; protein N(6)-(lipoyl)lysine from lipoate: step 1/2.</text>
</comment>
<dbReference type="Gene3D" id="3.30.390.50">
    <property type="entry name" value="CO dehydrogenase flavoprotein, C-terminal domain"/>
    <property type="match status" value="1"/>
</dbReference>
<keyword evidence="5" id="KW-0547">Nucleotide-binding</keyword>
<dbReference type="SUPFAM" id="SSF55681">
    <property type="entry name" value="Class II aaRS and biotin synthetases"/>
    <property type="match status" value="1"/>
</dbReference>
<dbReference type="Proteomes" id="UP000321397">
    <property type="component" value="Chromosome"/>
</dbReference>
<feature type="domain" description="BPL/LPL catalytic" evidence="8">
    <location>
        <begin position="26"/>
        <end position="214"/>
    </location>
</feature>
<dbReference type="SUPFAM" id="SSF82649">
    <property type="entry name" value="SufE/NifU"/>
    <property type="match status" value="1"/>
</dbReference>
<dbReference type="InterPro" id="IPR019491">
    <property type="entry name" value="Lipoate_protein_ligase_C"/>
</dbReference>
<evidence type="ECO:0000256" key="3">
    <source>
        <dbReference type="ARBA" id="ARBA00012367"/>
    </source>
</evidence>
<evidence type="ECO:0000313" key="9">
    <source>
        <dbReference type="EMBL" id="BBM46929.1"/>
    </source>
</evidence>
<dbReference type="GO" id="GO:0009249">
    <property type="term" value="P:protein lipoylation"/>
    <property type="evidence" value="ECO:0007669"/>
    <property type="project" value="InterPro"/>
</dbReference>
<dbReference type="Gene3D" id="3.30.930.10">
    <property type="entry name" value="Bira Bifunctional Protein, Domain 2"/>
    <property type="match status" value="1"/>
</dbReference>
<dbReference type="AlphaFoldDB" id="A0A510K5T1"/>
<dbReference type="Pfam" id="PF21948">
    <property type="entry name" value="LplA-B_cat"/>
    <property type="match status" value="1"/>
</dbReference>
<evidence type="ECO:0000256" key="7">
    <source>
        <dbReference type="ARBA" id="ARBA00048037"/>
    </source>
</evidence>
<dbReference type="PANTHER" id="PTHR12561">
    <property type="entry name" value="LIPOATE-PROTEIN LIGASE"/>
    <property type="match status" value="1"/>
</dbReference>
<dbReference type="InterPro" id="IPR004143">
    <property type="entry name" value="BPL_LPL_catalytic"/>
</dbReference>
<dbReference type="PROSITE" id="PS51733">
    <property type="entry name" value="BPL_LPL_CATALYTIC"/>
    <property type="match status" value="1"/>
</dbReference>
<keyword evidence="6" id="KW-0067">ATP-binding</keyword>
<comment type="catalytic activity">
    <reaction evidence="7">
        <text>L-lysyl-[lipoyl-carrier protein] + (R)-lipoate + ATP = N(6)-[(R)-lipoyl]-L-lysyl-[lipoyl-carrier protein] + AMP + diphosphate + H(+)</text>
        <dbReference type="Rhea" id="RHEA:49288"/>
        <dbReference type="Rhea" id="RHEA-COMP:10500"/>
        <dbReference type="Rhea" id="RHEA-COMP:10502"/>
        <dbReference type="ChEBI" id="CHEBI:15378"/>
        <dbReference type="ChEBI" id="CHEBI:29969"/>
        <dbReference type="ChEBI" id="CHEBI:30616"/>
        <dbReference type="ChEBI" id="CHEBI:33019"/>
        <dbReference type="ChEBI" id="CHEBI:83088"/>
        <dbReference type="ChEBI" id="CHEBI:83099"/>
        <dbReference type="ChEBI" id="CHEBI:456215"/>
        <dbReference type="EC" id="6.3.1.20"/>
    </reaction>
</comment>
<evidence type="ECO:0000256" key="5">
    <source>
        <dbReference type="ARBA" id="ARBA00022741"/>
    </source>
</evidence>
<dbReference type="CDD" id="cd16443">
    <property type="entry name" value="LplA"/>
    <property type="match status" value="1"/>
</dbReference>
<dbReference type="GO" id="GO:0017118">
    <property type="term" value="F:lipoyltransferase activity"/>
    <property type="evidence" value="ECO:0007669"/>
    <property type="project" value="TreeGrafter"/>
</dbReference>
<proteinExistence type="predicted"/>
<name>A0A510K5T1_9FUSO</name>
<dbReference type="PANTHER" id="PTHR12561:SF3">
    <property type="entry name" value="LIPOYLTRANSFERASE 1, MITOCHONDRIAL"/>
    <property type="match status" value="1"/>
</dbReference>
<dbReference type="FunFam" id="3.30.930.10:FF:000072">
    <property type="entry name" value="Lipoate--protein ligase"/>
    <property type="match status" value="1"/>
</dbReference>
<protein>
    <recommendedName>
        <fullName evidence="3">lipoate--protein ligase</fullName>
        <ecNumber evidence="3">6.3.1.20</ecNumber>
    </recommendedName>
</protein>
<organism evidence="9 10">
    <name type="scientific">Leptotrichia wadei</name>
    <dbReference type="NCBI Taxonomy" id="157687"/>
    <lineage>
        <taxon>Bacteria</taxon>
        <taxon>Fusobacteriati</taxon>
        <taxon>Fusobacteriota</taxon>
        <taxon>Fusobacteriia</taxon>
        <taxon>Fusobacteriales</taxon>
        <taxon>Leptotrichiaceae</taxon>
        <taxon>Leptotrichia</taxon>
    </lineage>
</organism>
<dbReference type="EMBL" id="AP019834">
    <property type="protein sequence ID" value="BBM46929.1"/>
    <property type="molecule type" value="Genomic_DNA"/>
</dbReference>